<evidence type="ECO:0000256" key="7">
    <source>
        <dbReference type="ARBA" id="ARBA00022989"/>
    </source>
</evidence>
<dbReference type="InterPro" id="IPR021149">
    <property type="entry name" value="OligosaccharylTrfase_OST3/OST6"/>
</dbReference>
<sequence>VVGTLSVTQRLPGIAELEFCDTHEGTRCFAELTAELDPEFRLVASSWKKQKTDDRLVFGVIEFKRGLDVYRKVRPAPGMLPAPLNLTGAPTIMYYPPLEGPKSDSVGVKYELYRKNIRAEALADWLSEQIDQKIRVIRPVDWSRYALMLVGLLVAGVVGKVLLTNFGHLLRVTGLWGAGALAMILMMCSGHMWNHIRKPPYVVAGHDGRFEWIAGGFQQQFVLESQVFALLRILFLASIIFGFFFGFFCF</sequence>
<dbReference type="OrthoDB" id="67566at2759"/>
<keyword evidence="8 9" id="KW-0472">Membrane</keyword>
<comment type="similarity">
    <text evidence="3">Belongs to the OST3/OST6 family.</text>
</comment>
<comment type="caution">
    <text evidence="10">The sequence shown here is derived from an EMBL/GenBank/DDBJ whole genome shotgun (WGS) entry which is preliminary data.</text>
</comment>
<gene>
    <name evidence="10" type="ORF">BJ554DRAFT_5467</name>
</gene>
<evidence type="ECO:0000256" key="3">
    <source>
        <dbReference type="ARBA" id="ARBA00009561"/>
    </source>
</evidence>
<keyword evidence="4 9" id="KW-0812">Transmembrane</keyword>
<reference evidence="10 11" key="1">
    <citation type="journal article" name="Sci. Rep.">
        <title>Genome-scale phylogenetic analyses confirm Olpidium as the closest living zoosporic fungus to the non-flagellated, terrestrial fungi.</title>
        <authorList>
            <person name="Chang Y."/>
            <person name="Rochon D."/>
            <person name="Sekimoto S."/>
            <person name="Wang Y."/>
            <person name="Chovatia M."/>
            <person name="Sandor L."/>
            <person name="Salamov A."/>
            <person name="Grigoriev I.V."/>
            <person name="Stajich J.E."/>
            <person name="Spatafora J.W."/>
        </authorList>
    </citation>
    <scope>NUCLEOTIDE SEQUENCE [LARGE SCALE GENOMIC DNA]</scope>
    <source>
        <strain evidence="10">S191</strain>
    </source>
</reference>
<comment type="function">
    <text evidence="1">Subunit of the oligosaccharyl transferase (OST) complex that catalyzes the initial transfer of a defined glycan (Glc(3)Man(9)GlcNAc(2) in eukaryotes) from the lipid carrier dolichol-pyrophosphate to an asparagine residue within an Asn-X-Ser/Thr consensus motif in nascent polypeptide chains, the first step in protein N-glycosylation. N-glycosylation occurs cotranslationally and the complex associates with the Sec61 complex at the channel-forming translocon complex that mediates protein translocation across the endoplasmic reticulum (ER). All subunits are required for a maximal enzyme activity.</text>
</comment>
<feature type="transmembrane region" description="Helical" evidence="9">
    <location>
        <begin position="145"/>
        <end position="163"/>
    </location>
</feature>
<dbReference type="AlphaFoldDB" id="A0A8H8DLG9"/>
<evidence type="ECO:0000256" key="9">
    <source>
        <dbReference type="SAM" id="Phobius"/>
    </source>
</evidence>
<evidence type="ECO:0000313" key="11">
    <source>
        <dbReference type="Proteomes" id="UP000673691"/>
    </source>
</evidence>
<accession>A0A8H8DLG9</accession>
<keyword evidence="6" id="KW-0256">Endoplasmic reticulum</keyword>
<evidence type="ECO:0000256" key="1">
    <source>
        <dbReference type="ARBA" id="ARBA00002791"/>
    </source>
</evidence>
<proteinExistence type="inferred from homology"/>
<keyword evidence="5" id="KW-0732">Signal</keyword>
<comment type="subcellular location">
    <subcellularLocation>
        <location evidence="2">Endoplasmic reticulum membrane</location>
        <topology evidence="2">Multi-pass membrane protein</topology>
    </subcellularLocation>
</comment>
<evidence type="ECO:0000256" key="2">
    <source>
        <dbReference type="ARBA" id="ARBA00004477"/>
    </source>
</evidence>
<evidence type="ECO:0000256" key="8">
    <source>
        <dbReference type="ARBA" id="ARBA00023136"/>
    </source>
</evidence>
<evidence type="ECO:0000256" key="5">
    <source>
        <dbReference type="ARBA" id="ARBA00022729"/>
    </source>
</evidence>
<dbReference type="GO" id="GO:0008250">
    <property type="term" value="C:oligosaccharyltransferase complex"/>
    <property type="evidence" value="ECO:0007669"/>
    <property type="project" value="TreeGrafter"/>
</dbReference>
<name>A0A8H8DLG9_9FUNG</name>
<dbReference type="Proteomes" id="UP000673691">
    <property type="component" value="Unassembled WGS sequence"/>
</dbReference>
<evidence type="ECO:0000256" key="4">
    <source>
        <dbReference type="ARBA" id="ARBA00022692"/>
    </source>
</evidence>
<evidence type="ECO:0000256" key="6">
    <source>
        <dbReference type="ARBA" id="ARBA00022824"/>
    </source>
</evidence>
<feature type="transmembrane region" description="Helical" evidence="9">
    <location>
        <begin position="227"/>
        <end position="248"/>
    </location>
</feature>
<feature type="transmembrane region" description="Helical" evidence="9">
    <location>
        <begin position="169"/>
        <end position="188"/>
    </location>
</feature>
<dbReference type="Gene3D" id="3.40.30.10">
    <property type="entry name" value="Glutaredoxin"/>
    <property type="match status" value="1"/>
</dbReference>
<dbReference type="EMBL" id="JAEFCI010002442">
    <property type="protein sequence ID" value="KAG5462232.1"/>
    <property type="molecule type" value="Genomic_DNA"/>
</dbReference>
<dbReference type="GO" id="GO:0018279">
    <property type="term" value="P:protein N-linked glycosylation via asparagine"/>
    <property type="evidence" value="ECO:0007669"/>
    <property type="project" value="TreeGrafter"/>
</dbReference>
<keyword evidence="11" id="KW-1185">Reference proteome</keyword>
<keyword evidence="7 9" id="KW-1133">Transmembrane helix</keyword>
<organism evidence="10 11">
    <name type="scientific">Olpidium bornovanus</name>
    <dbReference type="NCBI Taxonomy" id="278681"/>
    <lineage>
        <taxon>Eukaryota</taxon>
        <taxon>Fungi</taxon>
        <taxon>Fungi incertae sedis</taxon>
        <taxon>Olpidiomycota</taxon>
        <taxon>Olpidiomycotina</taxon>
        <taxon>Olpidiomycetes</taxon>
        <taxon>Olpidiales</taxon>
        <taxon>Olpidiaceae</taxon>
        <taxon>Olpidium</taxon>
    </lineage>
</organism>
<protein>
    <submittedName>
        <fullName evidence="10">Uncharacterized protein</fullName>
    </submittedName>
</protein>
<dbReference type="PANTHER" id="PTHR12692:SF0">
    <property type="entry name" value="GH11935P"/>
    <property type="match status" value="1"/>
</dbReference>
<feature type="non-terminal residue" evidence="10">
    <location>
        <position position="1"/>
    </location>
</feature>
<dbReference type="PANTHER" id="PTHR12692">
    <property type="entry name" value="DOLICHYL-DIPHOSPHOOLIGOSACCHARIDE--PROTEIN GLYCOSYLTRANSFERASE-RELATED"/>
    <property type="match status" value="1"/>
</dbReference>
<dbReference type="Pfam" id="PF04756">
    <property type="entry name" value="OST3_OST6"/>
    <property type="match status" value="1"/>
</dbReference>
<evidence type="ECO:0000313" key="10">
    <source>
        <dbReference type="EMBL" id="KAG5462232.1"/>
    </source>
</evidence>